<keyword evidence="3" id="KW-0614">Plasmid</keyword>
<dbReference type="KEGG" id="lsh:CAB17_19315"/>
<dbReference type="Pfam" id="PF08495">
    <property type="entry name" value="FIST"/>
    <property type="match status" value="1"/>
</dbReference>
<dbReference type="AlphaFoldDB" id="A0A2H5FRF0"/>
<proteinExistence type="predicted"/>
<feature type="domain" description="FIST C-domain" evidence="2">
    <location>
        <begin position="221"/>
        <end position="367"/>
    </location>
</feature>
<evidence type="ECO:0000259" key="2">
    <source>
        <dbReference type="SMART" id="SM01204"/>
    </source>
</evidence>
<evidence type="ECO:0000313" key="4">
    <source>
        <dbReference type="Proteomes" id="UP000234343"/>
    </source>
</evidence>
<evidence type="ECO:0000313" key="3">
    <source>
        <dbReference type="EMBL" id="AUH74111.1"/>
    </source>
</evidence>
<organism evidence="3 4">
    <name type="scientific">Legionella sainthelensi</name>
    <dbReference type="NCBI Taxonomy" id="28087"/>
    <lineage>
        <taxon>Bacteria</taxon>
        <taxon>Pseudomonadati</taxon>
        <taxon>Pseudomonadota</taxon>
        <taxon>Gammaproteobacteria</taxon>
        <taxon>Legionellales</taxon>
        <taxon>Legionellaceae</taxon>
        <taxon>Legionella</taxon>
    </lineage>
</organism>
<dbReference type="InterPro" id="IPR013702">
    <property type="entry name" value="FIST_domain_N"/>
</dbReference>
<feature type="domain" description="FIST" evidence="1">
    <location>
        <begin position="26"/>
        <end position="220"/>
    </location>
</feature>
<evidence type="ECO:0008006" key="5">
    <source>
        <dbReference type="Google" id="ProtNLM"/>
    </source>
</evidence>
<reference evidence="3 4" key="1">
    <citation type="submission" date="2017-12" db="EMBL/GenBank/DDBJ databases">
        <title>Legionella sainthelensi LA01-117, whole genome sequence of a clinical isolate from New Zealand.</title>
        <authorList>
            <person name="Cree S.L."/>
            <person name="Slow S."/>
            <person name="Kennedy M.A."/>
            <person name="Murdoch D.R."/>
            <person name="Biggs P.J."/>
            <person name="Anderson T."/>
        </authorList>
    </citation>
    <scope>NUCLEOTIDE SEQUENCE [LARGE SCALE GENOMIC DNA]</scope>
    <source>
        <strain evidence="3 4">LA01-117</strain>
        <plasmid evidence="4">pLA01-117_150k</plasmid>
    </source>
</reference>
<dbReference type="InterPro" id="IPR019494">
    <property type="entry name" value="FIST_C"/>
</dbReference>
<geneLocation type="plasmid" evidence="4">
    <name>pLA01-117_150k</name>
</geneLocation>
<dbReference type="PANTHER" id="PTHR40252:SF2">
    <property type="entry name" value="BLR0328 PROTEIN"/>
    <property type="match status" value="1"/>
</dbReference>
<sequence length="389" mass="43235">MMKIQSFQYIQNLGWSIQKFPELDSESTFVLVFASPNFRNNAKPIEQLAQAYKKSKIIGCSTAGEILGPNIFDNSISVAVVQFESTKLQLAKAEVKRTEDSYEAGAQLAKLLHQHQKPKGIFILSDGLHVNGSELIKGLNKHSAKEVIITGGLAGDGADFKNTWLIYEGQIVDHCIAAIGFYGEQIHIGYGSQGGWDIFGPERFITHSKGNILYELDHQPALKLYKAYLGERASELPASGLLYPLAIRNYFDPDSQYIVRTILGIDENSQSLVFAGDVPQGYHARLMRANFDRLIESANDASESANNLLFENRDLKEEPVLAIDISCVGRRLLLGERTEEETETTLQSMPKGSTQIGFYSYGELSPLTVGNCELHNQTMTITLLLENHR</sequence>
<name>A0A2H5FRF0_9GAMM</name>
<dbReference type="EMBL" id="CP025492">
    <property type="protein sequence ID" value="AUH74111.1"/>
    <property type="molecule type" value="Genomic_DNA"/>
</dbReference>
<dbReference type="SMART" id="SM00897">
    <property type="entry name" value="FIST"/>
    <property type="match status" value="1"/>
</dbReference>
<dbReference type="Pfam" id="PF10442">
    <property type="entry name" value="FIST_C"/>
    <property type="match status" value="1"/>
</dbReference>
<dbReference type="Proteomes" id="UP000234343">
    <property type="component" value="Plasmid pLA01-117_150k"/>
</dbReference>
<keyword evidence="4" id="KW-1185">Reference proteome</keyword>
<protein>
    <recommendedName>
        <fullName evidence="5">FIST N domain protein</fullName>
    </recommendedName>
</protein>
<dbReference type="SMART" id="SM01204">
    <property type="entry name" value="FIST_C"/>
    <property type="match status" value="1"/>
</dbReference>
<evidence type="ECO:0000259" key="1">
    <source>
        <dbReference type="SMART" id="SM00897"/>
    </source>
</evidence>
<gene>
    <name evidence="3" type="ORF">CAB17_19315</name>
</gene>
<dbReference type="PANTHER" id="PTHR40252">
    <property type="entry name" value="BLR0328 PROTEIN"/>
    <property type="match status" value="1"/>
</dbReference>
<accession>A0A2H5FRF0</accession>